<evidence type="ECO:0000313" key="2">
    <source>
        <dbReference type="EMBL" id="KAG0252230.1"/>
    </source>
</evidence>
<dbReference type="PANTHER" id="PTHR36179:SF2">
    <property type="entry name" value="LUD DOMAIN-CONTAINING PROTEIN"/>
    <property type="match status" value="1"/>
</dbReference>
<dbReference type="Pfam" id="PF02589">
    <property type="entry name" value="LUD_dom"/>
    <property type="match status" value="1"/>
</dbReference>
<accession>A0A9P6TYM8</accession>
<feature type="domain" description="LUD" evidence="1">
    <location>
        <begin position="90"/>
        <end position="279"/>
    </location>
</feature>
<dbReference type="AlphaFoldDB" id="A0A9P6TYM8"/>
<dbReference type="InterPro" id="IPR003741">
    <property type="entry name" value="LUD_dom"/>
</dbReference>
<dbReference type="EMBL" id="JAAAJA010000534">
    <property type="protein sequence ID" value="KAG0252230.1"/>
    <property type="molecule type" value="Genomic_DNA"/>
</dbReference>
<protein>
    <recommendedName>
        <fullName evidence="1">LUD domain-containing protein</fullName>
    </recommendedName>
</protein>
<dbReference type="OrthoDB" id="15060at2759"/>
<dbReference type="PANTHER" id="PTHR36179">
    <property type="entry name" value="LUD_DOM DOMAIN-CONTAINING PROTEIN"/>
    <property type="match status" value="1"/>
</dbReference>
<name>A0A9P6TYM8_9FUNG</name>
<proteinExistence type="predicted"/>
<organism evidence="2 3">
    <name type="scientific">Mortierella polycephala</name>
    <dbReference type="NCBI Taxonomy" id="41804"/>
    <lineage>
        <taxon>Eukaryota</taxon>
        <taxon>Fungi</taxon>
        <taxon>Fungi incertae sedis</taxon>
        <taxon>Mucoromycota</taxon>
        <taxon>Mortierellomycotina</taxon>
        <taxon>Mortierellomycetes</taxon>
        <taxon>Mortierellales</taxon>
        <taxon>Mortierellaceae</taxon>
        <taxon>Mortierella</taxon>
    </lineage>
</organism>
<dbReference type="Proteomes" id="UP000726737">
    <property type="component" value="Unassembled WGS sequence"/>
</dbReference>
<evidence type="ECO:0000259" key="1">
    <source>
        <dbReference type="Pfam" id="PF02589"/>
    </source>
</evidence>
<comment type="caution">
    <text evidence="2">The sequence shown here is derived from an EMBL/GenBank/DDBJ whole genome shotgun (WGS) entry which is preliminary data.</text>
</comment>
<keyword evidence="3" id="KW-1185">Reference proteome</keyword>
<evidence type="ECO:0000313" key="3">
    <source>
        <dbReference type="Proteomes" id="UP000726737"/>
    </source>
</evidence>
<sequence length="285" mass="31443">MSYLQKRALTTTFRSVSWAAKTLARPLPAFAAIAHRSSQQLYSTSSSESPVARPKSTFDDVTFSSLVKSDPELAKYHDSKYQHPASDEAIEKARQGLEARGFTVYVVNNKDEAFDKIRSLIPAGSSINSAHSTTLEEIGFINYLMDNNHPWNNIRGTILKEKDPAKQYELRRLLGTTADYFLTSMSAITEQGEMAHGDFSGTKVGGVAFGAGNVIVVAGSNKIVKDEAEAWKRTKEFALPGVSAFSRKAFNMTKSYITNYEVLRQANPMAPDRVQVVLVKEALGF</sequence>
<reference evidence="2" key="1">
    <citation type="journal article" date="2020" name="Fungal Divers.">
        <title>Resolving the Mortierellaceae phylogeny through synthesis of multi-gene phylogenetics and phylogenomics.</title>
        <authorList>
            <person name="Vandepol N."/>
            <person name="Liber J."/>
            <person name="Desiro A."/>
            <person name="Na H."/>
            <person name="Kennedy M."/>
            <person name="Barry K."/>
            <person name="Grigoriev I.V."/>
            <person name="Miller A.N."/>
            <person name="O'Donnell K."/>
            <person name="Stajich J.E."/>
            <person name="Bonito G."/>
        </authorList>
    </citation>
    <scope>NUCLEOTIDE SEQUENCE</scope>
    <source>
        <strain evidence="2">KOD948</strain>
    </source>
</reference>
<gene>
    <name evidence="2" type="ORF">BG011_007112</name>
</gene>